<dbReference type="RefSeq" id="WP_156496389.1">
    <property type="nucleotide sequence ID" value="NZ_LITQ01000029.1"/>
</dbReference>
<reference evidence="1 3" key="1">
    <citation type="journal article" date="2015" name="Biotechnol. Bioeng.">
        <title>Genome sequence and phenotypic characterization of Caulobacter segnis.</title>
        <authorList>
            <person name="Patel S."/>
            <person name="Fletcher B."/>
            <person name="Scott D.C."/>
            <person name="Ely B."/>
        </authorList>
    </citation>
    <scope>NUCLEOTIDE SEQUENCE [LARGE SCALE GENOMIC DNA]</scope>
    <source>
        <strain evidence="1 3">PS02</strain>
    </source>
</reference>
<dbReference type="Proteomes" id="UP000077384">
    <property type="component" value="Unassembled WGS sequence"/>
</dbReference>
<dbReference type="AlphaFoldDB" id="A0A166RHH7"/>
<name>A0A166RHH7_9CLOT</name>
<dbReference type="PATRIC" id="fig|1705578.3.peg.2222"/>
<comment type="caution">
    <text evidence="1">The sequence shown here is derived from an EMBL/GenBank/DDBJ whole genome shotgun (WGS) entry which is preliminary data.</text>
</comment>
<accession>A0A166RHH7</accession>
<keyword evidence="4" id="KW-1185">Reference proteome</keyword>
<sequence length="49" mass="5769">MKKFGRVTKIMRKEVIQLKEQGESYRNISLRTGVPQNYIAKILKEVRSC</sequence>
<reference evidence="2 4" key="2">
    <citation type="journal article" date="2016" name="Front. Microbiol.">
        <title>Industrial Acetogenic Biocatalysts: A Comparative Metabolic and Genomic Analysis.</title>
        <authorList>
            <person name="Bengelsdorf F."/>
            <person name="Poehlein A."/>
            <person name="Sonja S."/>
            <person name="Erz C."/>
            <person name="Hummel T."/>
            <person name="Hoffmeister S."/>
            <person name="Daniel R."/>
            <person name="Durre P."/>
        </authorList>
    </citation>
    <scope>NUCLEOTIDE SEQUENCE [LARGE SCALE GENOMIC DNA]</scope>
    <source>
        <strain evidence="2 4">PTA-10522</strain>
    </source>
</reference>
<evidence type="ECO:0000313" key="4">
    <source>
        <dbReference type="Proteomes" id="UP000093694"/>
    </source>
</evidence>
<evidence type="ECO:0000313" key="2">
    <source>
        <dbReference type="EMBL" id="OBR96844.1"/>
    </source>
</evidence>
<proteinExistence type="predicted"/>
<protein>
    <submittedName>
        <fullName evidence="1">Uncharacterized protein</fullName>
    </submittedName>
</protein>
<organism evidence="1 3">
    <name type="scientific">Clostridium coskatii</name>
    <dbReference type="NCBI Taxonomy" id="1705578"/>
    <lineage>
        <taxon>Bacteria</taxon>
        <taxon>Bacillati</taxon>
        <taxon>Bacillota</taxon>
        <taxon>Clostridia</taxon>
        <taxon>Eubacteriales</taxon>
        <taxon>Clostridiaceae</taxon>
        <taxon>Clostridium</taxon>
    </lineage>
</organism>
<evidence type="ECO:0000313" key="1">
    <source>
        <dbReference type="EMBL" id="OAA90810.1"/>
    </source>
</evidence>
<gene>
    <name evidence="2" type="ORF">CLCOS_06880</name>
    <name evidence="1" type="ORF">WX73_01960</name>
</gene>
<dbReference type="Proteomes" id="UP000093694">
    <property type="component" value="Unassembled WGS sequence"/>
</dbReference>
<dbReference type="InterPro" id="IPR036388">
    <property type="entry name" value="WH-like_DNA-bd_sf"/>
</dbReference>
<dbReference type="Gene3D" id="1.10.10.10">
    <property type="entry name" value="Winged helix-like DNA-binding domain superfamily/Winged helix DNA-binding domain"/>
    <property type="match status" value="1"/>
</dbReference>
<dbReference type="EMBL" id="LROR01000031">
    <property type="protein sequence ID" value="OBR96844.1"/>
    <property type="molecule type" value="Genomic_DNA"/>
</dbReference>
<dbReference type="EMBL" id="LITQ01000029">
    <property type="protein sequence ID" value="OAA90810.1"/>
    <property type="molecule type" value="Genomic_DNA"/>
</dbReference>
<evidence type="ECO:0000313" key="3">
    <source>
        <dbReference type="Proteomes" id="UP000077384"/>
    </source>
</evidence>